<evidence type="ECO:0000256" key="5">
    <source>
        <dbReference type="ARBA" id="ARBA00023125"/>
    </source>
</evidence>
<dbReference type="GO" id="GO:0005634">
    <property type="term" value="C:nucleus"/>
    <property type="evidence" value="ECO:0007669"/>
    <property type="project" value="TreeGrafter"/>
</dbReference>
<dbReference type="InterPro" id="IPR034144">
    <property type="entry name" value="TOPRIM_TopoIII"/>
</dbReference>
<dbReference type="InterPro" id="IPR003602">
    <property type="entry name" value="Topo_IA_DNA-bd_dom"/>
</dbReference>
<dbReference type="SMART" id="SM00436">
    <property type="entry name" value="TOP1Bc"/>
    <property type="match status" value="1"/>
</dbReference>
<evidence type="ECO:0000313" key="11">
    <source>
        <dbReference type="Proteomes" id="UP001165122"/>
    </source>
</evidence>
<dbReference type="FunFam" id="1.10.290.10:FF:000001">
    <property type="entry name" value="DNA topoisomerase"/>
    <property type="match status" value="1"/>
</dbReference>
<evidence type="ECO:0000256" key="7">
    <source>
        <dbReference type="RuleBase" id="RU362092"/>
    </source>
</evidence>
<comment type="function">
    <text evidence="7">Introduces a single-strand break via transesterification at a target site in duplex DNA. Releases the supercoiling and torsional tension of DNA introduced during the DNA replication and transcription by transiently cleaving and rejoining one strand of the DNA duplex. The scissile phosphodiester is attacked by the catalytic tyrosine of the enzyme, resulting in the formation of a DNA-(5'-phosphotyrosyl)-enzyme intermediate and the expulsion of a 3'-OH DNA strand.</text>
</comment>
<dbReference type="Pfam" id="PF01131">
    <property type="entry name" value="Topoisom_bac"/>
    <property type="match status" value="1"/>
</dbReference>
<dbReference type="GO" id="GO:0006310">
    <property type="term" value="P:DNA recombination"/>
    <property type="evidence" value="ECO:0007669"/>
    <property type="project" value="TreeGrafter"/>
</dbReference>
<name>A0A9W7CDR7_9STRA</name>
<dbReference type="SMART" id="SM00493">
    <property type="entry name" value="TOPRIM"/>
    <property type="match status" value="1"/>
</dbReference>
<gene>
    <name evidence="10" type="ORF">TrLO_g3749</name>
</gene>
<dbReference type="CDD" id="cd00186">
    <property type="entry name" value="TOP1Ac"/>
    <property type="match status" value="1"/>
</dbReference>
<dbReference type="GO" id="GO:0006265">
    <property type="term" value="P:DNA topological change"/>
    <property type="evidence" value="ECO:0007669"/>
    <property type="project" value="InterPro"/>
</dbReference>
<dbReference type="GO" id="GO:0003917">
    <property type="term" value="F:DNA topoisomerase type I (single strand cut, ATP-independent) activity"/>
    <property type="evidence" value="ECO:0007669"/>
    <property type="project" value="UniProtKB-EC"/>
</dbReference>
<evidence type="ECO:0000256" key="2">
    <source>
        <dbReference type="ARBA" id="ARBA00009446"/>
    </source>
</evidence>
<dbReference type="EC" id="5.6.2.1" evidence="3 7"/>
<dbReference type="InterPro" id="IPR023406">
    <property type="entry name" value="Topo_IA_AS"/>
</dbReference>
<feature type="region of interest" description="Disordered" evidence="8">
    <location>
        <begin position="959"/>
        <end position="1001"/>
    </location>
</feature>
<feature type="domain" description="Topo IA-type catalytic" evidence="9">
    <location>
        <begin position="239"/>
        <end position="711"/>
    </location>
</feature>
<dbReference type="InterPro" id="IPR013825">
    <property type="entry name" value="Topo_IA_cen_sub2"/>
</dbReference>
<dbReference type="EMBL" id="BRXW01000099">
    <property type="protein sequence ID" value="GMI06432.1"/>
    <property type="molecule type" value="Genomic_DNA"/>
</dbReference>
<dbReference type="PROSITE" id="PS00396">
    <property type="entry name" value="TOPO_IA_1"/>
    <property type="match status" value="1"/>
</dbReference>
<dbReference type="InterPro" id="IPR013497">
    <property type="entry name" value="Topo_IA_cen"/>
</dbReference>
<sequence>MHESQPLPYQLHQQLQNNQLNANPSSSSSSSSSCSPNTTPKPTPPRPPPQTRLLDPNSRSPPSFGAGRNIRLLHVAEKPSIASSIAKALSSTSKDFQSERGIMNTHTFTTTGLPFHPSPNASSCSHIVTSVAGHVFNVDFSDQFQSWESCSPDELFQAPTVKKPCKGSLLKHLQTCYKNCDYLVLWMDCDREGENINFEVLTVLGITSEPGWSRVYRAKFSAIAECDILKAYTALIKPDQLQALAVDARQELDLKVGCAFSRYQTRYFQGRYADLDSSVISYGPCQTPTLGFVVQRHVDIEMFKPEPYWVLECAIIKSGRISRALWKFGRSFSKHKVEEILKFCVNPVLDLNDPDQRLVSNTLQVANVTKREAKQGRPTPMNTVAFLKACSKNLGIGPHAALQTAERLYLAGYLSYPRTESSAYPKSFDIKYHLEMQQNHSSWGGYVRRLLAQGLNKGRGGFDAGDHPPITPCRAADGGLSGDQWRVYELVVRHFIATVSKDATWFKTHVDFQVENLEGDKGAFTLDGKELVDPGFLEILLHRQFGEKEDDADGLDDTEEKTLPEFVIGERITLTPPTSDGGNSSNGVQVVQSGVRSTIIMKEKITTPPGYLTESDLIGIMEREGIGTDASIPTHIENIMKRKYSTLETGRRVKPSKLGLVLAQGYHLIDSALVLPVARASIEKQCDDIAKGLADKEEVVVKSLKMFEKKFSNFVSNIAKMDVLFGSSFTELEDAGQAFTRCGHTRRYLQYISGPPTRLYNRFTETVYSLPPGGLVKQWSGKLCSVPDCNFELCKYAVGNPTRNFPLCPRCYNEPRDEWGQTEGVASDGEDIDGRKERQQTIAGRTVVLNCPLPDLHPTIEEITVCPDPESGGVFVVDVNSGNRWSFVSTRAPTTLLLAKEVKKVRVLNKKEEVTKCRFIEVEFKDNQSPLPNGELKHIGCLITDEILQGLIRKSFGSDRLKSSGRGGRGRGRGGRVGGRGGRGGRGKREPRDPKMSFSEF</sequence>
<keyword evidence="11" id="KW-1185">Reference proteome</keyword>
<evidence type="ECO:0000256" key="8">
    <source>
        <dbReference type="SAM" id="MobiDB-lite"/>
    </source>
</evidence>
<dbReference type="InterPro" id="IPR013824">
    <property type="entry name" value="Topo_IA_cen_sub1"/>
</dbReference>
<dbReference type="PRINTS" id="PR00417">
    <property type="entry name" value="PRTPISMRASEI"/>
</dbReference>
<accession>A0A9W7CDR7</accession>
<dbReference type="Gene3D" id="3.40.50.140">
    <property type="match status" value="1"/>
</dbReference>
<comment type="caution">
    <text evidence="10">The sequence shown here is derived from an EMBL/GenBank/DDBJ whole genome shotgun (WGS) entry which is preliminary data.</text>
</comment>
<feature type="region of interest" description="Disordered" evidence="8">
    <location>
        <begin position="1"/>
        <end position="66"/>
    </location>
</feature>
<evidence type="ECO:0000259" key="9">
    <source>
        <dbReference type="PROSITE" id="PS52039"/>
    </source>
</evidence>
<dbReference type="Pfam" id="PF23546">
    <property type="entry name" value="Zn_ribbon_TOP3B"/>
    <property type="match status" value="1"/>
</dbReference>
<dbReference type="Pfam" id="PF01751">
    <property type="entry name" value="Toprim"/>
    <property type="match status" value="1"/>
</dbReference>
<dbReference type="PANTHER" id="PTHR11390">
    <property type="entry name" value="PROKARYOTIC DNA TOPOISOMERASE"/>
    <property type="match status" value="1"/>
</dbReference>
<dbReference type="Gene3D" id="1.10.290.10">
    <property type="entry name" value="Topoisomerase I, domain 4"/>
    <property type="match status" value="1"/>
</dbReference>
<dbReference type="Gene3D" id="1.10.460.10">
    <property type="entry name" value="Topoisomerase I, domain 2"/>
    <property type="match status" value="1"/>
</dbReference>
<keyword evidence="4 7" id="KW-0799">Topoisomerase</keyword>
<dbReference type="CDD" id="cd03362">
    <property type="entry name" value="TOPRIM_TopoIA_TopoIII"/>
    <property type="match status" value="1"/>
</dbReference>
<protein>
    <recommendedName>
        <fullName evidence="3 7">DNA topoisomerase</fullName>
        <ecNumber evidence="3 7">5.6.2.1</ecNumber>
    </recommendedName>
</protein>
<comment type="similarity">
    <text evidence="2 7">Belongs to the type IA topoisomerase family.</text>
</comment>
<dbReference type="InterPro" id="IPR006171">
    <property type="entry name" value="TOPRIM_dom"/>
</dbReference>
<dbReference type="InterPro" id="IPR023405">
    <property type="entry name" value="Topo_IA_core_domain"/>
</dbReference>
<keyword evidence="5 7" id="KW-0238">DNA-binding</keyword>
<dbReference type="InterPro" id="IPR056452">
    <property type="entry name" value="Zn_ribbon_TOP3B"/>
</dbReference>
<dbReference type="AlphaFoldDB" id="A0A9W7CDR7"/>
<dbReference type="Gene3D" id="2.70.20.10">
    <property type="entry name" value="Topoisomerase I, domain 3"/>
    <property type="match status" value="1"/>
</dbReference>
<evidence type="ECO:0000256" key="3">
    <source>
        <dbReference type="ARBA" id="ARBA00012891"/>
    </source>
</evidence>
<dbReference type="SMART" id="SM00437">
    <property type="entry name" value="TOP1Ac"/>
    <property type="match status" value="1"/>
</dbReference>
<dbReference type="InterPro" id="IPR003601">
    <property type="entry name" value="Topo_IA_2"/>
</dbReference>
<dbReference type="OrthoDB" id="430051at2759"/>
<proteinExistence type="inferred from homology"/>
<keyword evidence="6 7" id="KW-0413">Isomerase</keyword>
<evidence type="ECO:0000256" key="6">
    <source>
        <dbReference type="ARBA" id="ARBA00023235"/>
    </source>
</evidence>
<evidence type="ECO:0000313" key="10">
    <source>
        <dbReference type="EMBL" id="GMI06432.1"/>
    </source>
</evidence>
<evidence type="ECO:0000256" key="1">
    <source>
        <dbReference type="ARBA" id="ARBA00000213"/>
    </source>
</evidence>
<reference evidence="11" key="1">
    <citation type="journal article" date="2023" name="Commun. Biol.">
        <title>Genome analysis of Parmales, the sister group of diatoms, reveals the evolutionary specialization of diatoms from phago-mixotrophs to photoautotrophs.</title>
        <authorList>
            <person name="Ban H."/>
            <person name="Sato S."/>
            <person name="Yoshikawa S."/>
            <person name="Yamada K."/>
            <person name="Nakamura Y."/>
            <person name="Ichinomiya M."/>
            <person name="Sato N."/>
            <person name="Blanc-Mathieu R."/>
            <person name="Endo H."/>
            <person name="Kuwata A."/>
            <person name="Ogata H."/>
        </authorList>
    </citation>
    <scope>NUCLEOTIDE SEQUENCE [LARGE SCALE GENOMIC DNA]</scope>
    <source>
        <strain evidence="11">NIES 3700</strain>
    </source>
</reference>
<evidence type="ECO:0000256" key="4">
    <source>
        <dbReference type="ARBA" id="ARBA00023029"/>
    </source>
</evidence>
<dbReference type="GO" id="GO:0006281">
    <property type="term" value="P:DNA repair"/>
    <property type="evidence" value="ECO:0007669"/>
    <property type="project" value="TreeGrafter"/>
</dbReference>
<feature type="compositionally biased region" description="Pro residues" evidence="8">
    <location>
        <begin position="39"/>
        <end position="50"/>
    </location>
</feature>
<dbReference type="InterPro" id="IPR013826">
    <property type="entry name" value="Topo_IA_cen_sub3"/>
</dbReference>
<dbReference type="SUPFAM" id="SSF56712">
    <property type="entry name" value="Prokaryotic type I DNA topoisomerase"/>
    <property type="match status" value="1"/>
</dbReference>
<dbReference type="PROSITE" id="PS52039">
    <property type="entry name" value="TOPO_IA_2"/>
    <property type="match status" value="1"/>
</dbReference>
<feature type="compositionally biased region" description="Low complexity" evidence="8">
    <location>
        <begin position="1"/>
        <end position="38"/>
    </location>
</feature>
<dbReference type="InterPro" id="IPR000380">
    <property type="entry name" value="Topo_IA"/>
</dbReference>
<comment type="catalytic activity">
    <reaction evidence="1 7">
        <text>ATP-independent breakage of single-stranded DNA, followed by passage and rejoining.</text>
        <dbReference type="EC" id="5.6.2.1"/>
    </reaction>
</comment>
<dbReference type="PANTHER" id="PTHR11390:SF20">
    <property type="entry name" value="DNA TOPOISOMERASE 3-BETA-1"/>
    <property type="match status" value="1"/>
</dbReference>
<dbReference type="GO" id="GO:0003677">
    <property type="term" value="F:DNA binding"/>
    <property type="evidence" value="ECO:0007669"/>
    <property type="project" value="UniProtKB-KW"/>
</dbReference>
<feature type="compositionally biased region" description="Gly residues" evidence="8">
    <location>
        <begin position="975"/>
        <end position="984"/>
    </location>
</feature>
<organism evidence="10 11">
    <name type="scientific">Triparma laevis f. longispina</name>
    <dbReference type="NCBI Taxonomy" id="1714387"/>
    <lineage>
        <taxon>Eukaryota</taxon>
        <taxon>Sar</taxon>
        <taxon>Stramenopiles</taxon>
        <taxon>Ochrophyta</taxon>
        <taxon>Bolidophyceae</taxon>
        <taxon>Parmales</taxon>
        <taxon>Triparmaceae</taxon>
        <taxon>Triparma</taxon>
    </lineage>
</organism>
<dbReference type="Proteomes" id="UP001165122">
    <property type="component" value="Unassembled WGS sequence"/>
</dbReference>